<feature type="domain" description="Acyl-CoA dehydrogenase/oxidase N-terminal" evidence="8">
    <location>
        <begin position="4"/>
        <end position="115"/>
    </location>
</feature>
<evidence type="ECO:0000256" key="1">
    <source>
        <dbReference type="ARBA" id="ARBA00001974"/>
    </source>
</evidence>
<evidence type="ECO:0000259" key="8">
    <source>
        <dbReference type="Pfam" id="PF02771"/>
    </source>
</evidence>
<dbReference type="InterPro" id="IPR046373">
    <property type="entry name" value="Acyl-CoA_Oxase/DH_mid-dom_sf"/>
</dbReference>
<dbReference type="EMBL" id="CP073720">
    <property type="protein sequence ID" value="UWP85402.1"/>
    <property type="molecule type" value="Genomic_DNA"/>
</dbReference>
<dbReference type="SUPFAM" id="SSF47203">
    <property type="entry name" value="Acyl-CoA dehydrogenase C-terminal domain-like"/>
    <property type="match status" value="1"/>
</dbReference>
<evidence type="ECO:0000259" key="7">
    <source>
        <dbReference type="Pfam" id="PF02770"/>
    </source>
</evidence>
<reference evidence="9" key="1">
    <citation type="submission" date="2021-04" db="EMBL/GenBank/DDBJ databases">
        <authorList>
            <person name="Hartkoorn R.C."/>
            <person name="Beaudoing E."/>
            <person name="Hot D."/>
        </authorList>
    </citation>
    <scope>NUCLEOTIDE SEQUENCE</scope>
    <source>
        <strain evidence="9">NRRL B-16292</strain>
    </source>
</reference>
<dbReference type="Gene3D" id="2.40.110.10">
    <property type="entry name" value="Butyryl-CoA Dehydrogenase, subunit A, domain 2"/>
    <property type="match status" value="1"/>
</dbReference>
<dbReference type="InterPro" id="IPR009075">
    <property type="entry name" value="AcylCo_DH/oxidase_C"/>
</dbReference>
<proteinExistence type="inferred from homology"/>
<evidence type="ECO:0000256" key="2">
    <source>
        <dbReference type="ARBA" id="ARBA00009347"/>
    </source>
</evidence>
<dbReference type="RefSeq" id="WP_259863514.1">
    <property type="nucleotide sequence ID" value="NZ_BAAAST010000020.1"/>
</dbReference>
<feature type="domain" description="Acyl-CoA dehydrogenase/oxidase C-terminal" evidence="6">
    <location>
        <begin position="227"/>
        <end position="372"/>
    </location>
</feature>
<organism evidence="9 10">
    <name type="scientific">Dactylosporangium fulvum</name>
    <dbReference type="NCBI Taxonomy" id="53359"/>
    <lineage>
        <taxon>Bacteria</taxon>
        <taxon>Bacillati</taxon>
        <taxon>Actinomycetota</taxon>
        <taxon>Actinomycetes</taxon>
        <taxon>Micromonosporales</taxon>
        <taxon>Micromonosporaceae</taxon>
        <taxon>Dactylosporangium</taxon>
    </lineage>
</organism>
<dbReference type="SUPFAM" id="SSF56645">
    <property type="entry name" value="Acyl-CoA dehydrogenase NM domain-like"/>
    <property type="match status" value="1"/>
</dbReference>
<sequence length="378" mass="40616">MQLTAQQERLLKEARSYVAEEIAPYAGAWDEQQAVPDTAVAGFAARGHLGALVPQEYGGAGLDAVSFGLLNEAVGYGCSSMRSLLTVHSMVVHAVARWGSERQRATWLPRLASGESVGAFGLSEREAGSDASQLRTTAEQLPEGNYTLSGRKMWTTFGQRADVFLVFARLDGRITAFLVERRAPGLEVVPVSGMLGTRASRLAELRFDDCRVPADAVVGRPGFGLTAVALSALDVGRYSVAWGCVGLLAACADASVSYAQQRLQFGKPLGEHQLIRRMIADMVTDTTAARLLCLRAGRLKDLGDPETVNATWMAKYFASVKAFRAAADTVQIFGAVGCSEGHPAQRMLRDAKVMEIIEGSTEVQQDYLAQAALRERAG</sequence>
<dbReference type="InterPro" id="IPR013786">
    <property type="entry name" value="AcylCoA_DH/ox_N"/>
</dbReference>
<dbReference type="Gene3D" id="1.10.540.10">
    <property type="entry name" value="Acyl-CoA dehydrogenase/oxidase, N-terminal domain"/>
    <property type="match status" value="1"/>
</dbReference>
<keyword evidence="5" id="KW-0560">Oxidoreductase</keyword>
<keyword evidence="4 5" id="KW-0274">FAD</keyword>
<comment type="cofactor">
    <cofactor evidence="1 5">
        <name>FAD</name>
        <dbReference type="ChEBI" id="CHEBI:57692"/>
    </cofactor>
</comment>
<accession>A0ABY5W5R5</accession>
<keyword evidence="3 5" id="KW-0285">Flavoprotein</keyword>
<name>A0ABY5W5R5_9ACTN</name>
<comment type="similarity">
    <text evidence="2 5">Belongs to the acyl-CoA dehydrogenase family.</text>
</comment>
<dbReference type="InterPro" id="IPR036250">
    <property type="entry name" value="AcylCo_DH-like_C"/>
</dbReference>
<dbReference type="Pfam" id="PF02770">
    <property type="entry name" value="Acyl-CoA_dh_M"/>
    <property type="match status" value="1"/>
</dbReference>
<keyword evidence="10" id="KW-1185">Reference proteome</keyword>
<feature type="domain" description="Acyl-CoA oxidase/dehydrogenase middle" evidence="7">
    <location>
        <begin position="119"/>
        <end position="210"/>
    </location>
</feature>
<dbReference type="Proteomes" id="UP001059617">
    <property type="component" value="Chromosome"/>
</dbReference>
<protein>
    <submittedName>
        <fullName evidence="9">Acyl-CoA dehydrogenase family protein</fullName>
    </submittedName>
</protein>
<evidence type="ECO:0000313" key="10">
    <source>
        <dbReference type="Proteomes" id="UP001059617"/>
    </source>
</evidence>
<dbReference type="Gene3D" id="1.20.140.10">
    <property type="entry name" value="Butyryl-CoA Dehydrogenase, subunit A, domain 3"/>
    <property type="match status" value="1"/>
</dbReference>
<gene>
    <name evidence="9" type="ORF">Dfulv_14660</name>
</gene>
<evidence type="ECO:0000259" key="6">
    <source>
        <dbReference type="Pfam" id="PF00441"/>
    </source>
</evidence>
<dbReference type="InterPro" id="IPR009100">
    <property type="entry name" value="AcylCoA_DH/oxidase_NM_dom_sf"/>
</dbReference>
<dbReference type="InterPro" id="IPR006091">
    <property type="entry name" value="Acyl-CoA_Oxase/DH_mid-dom"/>
</dbReference>
<dbReference type="Pfam" id="PF00441">
    <property type="entry name" value="Acyl-CoA_dh_1"/>
    <property type="match status" value="1"/>
</dbReference>
<evidence type="ECO:0000256" key="3">
    <source>
        <dbReference type="ARBA" id="ARBA00022630"/>
    </source>
</evidence>
<dbReference type="PANTHER" id="PTHR43884">
    <property type="entry name" value="ACYL-COA DEHYDROGENASE"/>
    <property type="match status" value="1"/>
</dbReference>
<dbReference type="PANTHER" id="PTHR43884:SF12">
    <property type="entry name" value="ISOVALERYL-COA DEHYDROGENASE, MITOCHONDRIAL-RELATED"/>
    <property type="match status" value="1"/>
</dbReference>
<evidence type="ECO:0000313" key="9">
    <source>
        <dbReference type="EMBL" id="UWP85402.1"/>
    </source>
</evidence>
<dbReference type="InterPro" id="IPR037069">
    <property type="entry name" value="AcylCoA_DH/ox_N_sf"/>
</dbReference>
<reference evidence="9" key="2">
    <citation type="submission" date="2022-09" db="EMBL/GenBank/DDBJ databases">
        <title>Biosynthetic gene clusters of Dactylosporangioum fulvum.</title>
        <authorList>
            <person name="Caradec T."/>
        </authorList>
    </citation>
    <scope>NUCLEOTIDE SEQUENCE</scope>
    <source>
        <strain evidence="9">NRRL B-16292</strain>
    </source>
</reference>
<dbReference type="Pfam" id="PF02771">
    <property type="entry name" value="Acyl-CoA_dh_N"/>
    <property type="match status" value="1"/>
</dbReference>
<evidence type="ECO:0000256" key="5">
    <source>
        <dbReference type="RuleBase" id="RU362125"/>
    </source>
</evidence>
<evidence type="ECO:0000256" key="4">
    <source>
        <dbReference type="ARBA" id="ARBA00022827"/>
    </source>
</evidence>